<dbReference type="Gene3D" id="3.50.50.60">
    <property type="entry name" value="FAD/NAD(P)-binding domain"/>
    <property type="match status" value="1"/>
</dbReference>
<dbReference type="KEGG" id="bgv:CAL12_15065"/>
<keyword evidence="5" id="KW-1185">Reference proteome</keyword>
<reference evidence="4 5" key="1">
    <citation type="submission" date="2017-05" db="EMBL/GenBank/DDBJ databases">
        <title>Complete and WGS of Bordetella genogroups.</title>
        <authorList>
            <person name="Spilker T."/>
            <person name="LiPuma J."/>
        </authorList>
    </citation>
    <scope>NUCLEOTIDE SEQUENCE [LARGE SCALE GENOMIC DNA]</scope>
    <source>
        <strain evidence="4 5">AU19157</strain>
    </source>
</reference>
<protein>
    <submittedName>
        <fullName evidence="4">FAD-dependent oxidoreductase</fullName>
    </submittedName>
</protein>
<evidence type="ECO:0000313" key="4">
    <source>
        <dbReference type="EMBL" id="ARP82004.1"/>
    </source>
</evidence>
<dbReference type="GO" id="GO:0016491">
    <property type="term" value="F:oxidoreductase activity"/>
    <property type="evidence" value="ECO:0007669"/>
    <property type="project" value="UniProtKB-KW"/>
</dbReference>
<proteinExistence type="predicted"/>
<evidence type="ECO:0000313" key="5">
    <source>
        <dbReference type="Proteomes" id="UP000194151"/>
    </source>
</evidence>
<keyword evidence="1" id="KW-0560">Oxidoreductase</keyword>
<accession>A0A1W6YLZ2</accession>
<gene>
    <name evidence="4" type="ORF">CAL12_15065</name>
</gene>
<dbReference type="Proteomes" id="UP000194151">
    <property type="component" value="Chromosome"/>
</dbReference>
<dbReference type="GO" id="GO:0005737">
    <property type="term" value="C:cytoplasm"/>
    <property type="evidence" value="ECO:0007669"/>
    <property type="project" value="TreeGrafter"/>
</dbReference>
<organism evidence="4 5">
    <name type="scientific">Bordetella genomosp. 8</name>
    <dbReference type="NCBI Taxonomy" id="1416806"/>
    <lineage>
        <taxon>Bacteria</taxon>
        <taxon>Pseudomonadati</taxon>
        <taxon>Pseudomonadota</taxon>
        <taxon>Betaproteobacteria</taxon>
        <taxon>Burkholderiales</taxon>
        <taxon>Alcaligenaceae</taxon>
        <taxon>Bordetella</taxon>
    </lineage>
</organism>
<dbReference type="RefSeq" id="WP_086065280.1">
    <property type="nucleotide sequence ID" value="NZ_CP021108.1"/>
</dbReference>
<feature type="compositionally biased region" description="Polar residues" evidence="2">
    <location>
        <begin position="401"/>
        <end position="416"/>
    </location>
</feature>
<dbReference type="Gene3D" id="3.30.9.10">
    <property type="entry name" value="D-Amino Acid Oxidase, subunit A, domain 2"/>
    <property type="match status" value="1"/>
</dbReference>
<evidence type="ECO:0000256" key="1">
    <source>
        <dbReference type="ARBA" id="ARBA00023002"/>
    </source>
</evidence>
<dbReference type="PANTHER" id="PTHR13847">
    <property type="entry name" value="SARCOSINE DEHYDROGENASE-RELATED"/>
    <property type="match status" value="1"/>
</dbReference>
<evidence type="ECO:0000259" key="3">
    <source>
        <dbReference type="Pfam" id="PF01266"/>
    </source>
</evidence>
<dbReference type="SUPFAM" id="SSF51905">
    <property type="entry name" value="FAD/NAD(P)-binding domain"/>
    <property type="match status" value="1"/>
</dbReference>
<dbReference type="InterPro" id="IPR036188">
    <property type="entry name" value="FAD/NAD-bd_sf"/>
</dbReference>
<dbReference type="EMBL" id="CP021108">
    <property type="protein sequence ID" value="ARP82004.1"/>
    <property type="molecule type" value="Genomic_DNA"/>
</dbReference>
<name>A0A1W6YLZ2_9BORD</name>
<sequence>MSNRVYDAIVIGGGLHGLSAAMHLARRGARVVVVEKHWVGRHASGATAAGVRTLNRDLGELDLSLEAMDMWHDMAGLVGDDCGFHPNGQVCVAEHPDALAKLQTRVDGLRAAGYTHEEIVGPDELRRILPELSTHCVGASIARRDGAADPHRALRAFRRSAMQAGVELVEHCGVVAIERQGADWRVVGDSGPDGAARTWTAPAIVNAAGAWGARMAALVGDDIPLATKSSMMMVSERLRPFIKPVVSIMGRSLSFKQSDQGTLVIGGGLQGIPDLDKETSTARMGVLAKGAKASTDLFPAVRDIRIVRVWAGLEAKTEDLLPVVCPSPGAPGVFHAFGYSGHGFELVPVVGAALADLVLTGKTARAIQNLDARRLMPGAPKDAGTPWVTGAPKPAPEKVPASTQGAAQSTVQGAPS</sequence>
<dbReference type="AlphaFoldDB" id="A0A1W6YLZ2"/>
<dbReference type="STRING" id="1416806.CAL12_15065"/>
<feature type="domain" description="FAD dependent oxidoreductase" evidence="3">
    <location>
        <begin position="7"/>
        <end position="357"/>
    </location>
</feature>
<dbReference type="InterPro" id="IPR006076">
    <property type="entry name" value="FAD-dep_OxRdtase"/>
</dbReference>
<feature type="region of interest" description="Disordered" evidence="2">
    <location>
        <begin position="376"/>
        <end position="416"/>
    </location>
</feature>
<evidence type="ECO:0000256" key="2">
    <source>
        <dbReference type="SAM" id="MobiDB-lite"/>
    </source>
</evidence>
<dbReference type="Pfam" id="PF01266">
    <property type="entry name" value="DAO"/>
    <property type="match status" value="1"/>
</dbReference>
<dbReference type="OrthoDB" id="8673905at2"/>